<dbReference type="EMBL" id="JAHRHJ020000010">
    <property type="protein sequence ID" value="KAH9298136.1"/>
    <property type="molecule type" value="Genomic_DNA"/>
</dbReference>
<dbReference type="Proteomes" id="UP000824469">
    <property type="component" value="Unassembled WGS sequence"/>
</dbReference>
<keyword evidence="3" id="KW-0418">Kinase</keyword>
<dbReference type="PANTHER" id="PTHR43085">
    <property type="entry name" value="HEXOKINASE FAMILY MEMBER"/>
    <property type="match status" value="1"/>
</dbReference>
<feature type="compositionally biased region" description="Basic and acidic residues" evidence="4">
    <location>
        <begin position="55"/>
        <end position="64"/>
    </location>
</feature>
<keyword evidence="7" id="KW-1185">Reference proteome</keyword>
<reference evidence="6 7" key="1">
    <citation type="journal article" date="2021" name="Nat. Plants">
        <title>The Taxus genome provides insights into paclitaxel biosynthesis.</title>
        <authorList>
            <person name="Xiong X."/>
            <person name="Gou J."/>
            <person name="Liao Q."/>
            <person name="Li Y."/>
            <person name="Zhou Q."/>
            <person name="Bi G."/>
            <person name="Li C."/>
            <person name="Du R."/>
            <person name="Wang X."/>
            <person name="Sun T."/>
            <person name="Guo L."/>
            <person name="Liang H."/>
            <person name="Lu P."/>
            <person name="Wu Y."/>
            <person name="Zhang Z."/>
            <person name="Ro D.K."/>
            <person name="Shang Y."/>
            <person name="Huang S."/>
            <person name="Yan J."/>
        </authorList>
    </citation>
    <scope>NUCLEOTIDE SEQUENCE [LARGE SCALE GENOMIC DNA]</scope>
    <source>
        <strain evidence="6">Ta-2019</strain>
    </source>
</reference>
<dbReference type="GO" id="GO:0009658">
    <property type="term" value="P:chloroplast organization"/>
    <property type="evidence" value="ECO:0007669"/>
    <property type="project" value="TreeGrafter"/>
</dbReference>
<dbReference type="Pfam" id="PF00294">
    <property type="entry name" value="PfkB"/>
    <property type="match status" value="1"/>
</dbReference>
<dbReference type="AlphaFoldDB" id="A0AA38FEI6"/>
<comment type="similarity">
    <text evidence="1">Belongs to the carbohydrate kinase PfkB family.</text>
</comment>
<evidence type="ECO:0000256" key="4">
    <source>
        <dbReference type="SAM" id="MobiDB-lite"/>
    </source>
</evidence>
<feature type="non-terminal residue" evidence="6">
    <location>
        <position position="420"/>
    </location>
</feature>
<dbReference type="CDD" id="cd01167">
    <property type="entry name" value="bac_FRK"/>
    <property type="match status" value="1"/>
</dbReference>
<feature type="compositionally biased region" description="Polar residues" evidence="4">
    <location>
        <begin position="32"/>
        <end position="49"/>
    </location>
</feature>
<evidence type="ECO:0000256" key="2">
    <source>
        <dbReference type="ARBA" id="ARBA00022679"/>
    </source>
</evidence>
<feature type="domain" description="Carbohydrate kinase PfkB" evidence="5">
    <location>
        <begin position="125"/>
        <end position="337"/>
    </location>
</feature>
<dbReference type="InterPro" id="IPR029056">
    <property type="entry name" value="Ribokinase-like"/>
</dbReference>
<feature type="non-terminal residue" evidence="6">
    <location>
        <position position="1"/>
    </location>
</feature>
<name>A0AA38FEI6_TAXCH</name>
<evidence type="ECO:0000313" key="7">
    <source>
        <dbReference type="Proteomes" id="UP000824469"/>
    </source>
</evidence>
<feature type="region of interest" description="Disordered" evidence="4">
    <location>
        <begin position="32"/>
        <end position="86"/>
    </location>
</feature>
<proteinExistence type="inferred from homology"/>
<dbReference type="GO" id="GO:0042793">
    <property type="term" value="P:plastid transcription"/>
    <property type="evidence" value="ECO:0007669"/>
    <property type="project" value="TreeGrafter"/>
</dbReference>
<dbReference type="InterPro" id="IPR050306">
    <property type="entry name" value="PfkB_Carbo_kinase"/>
</dbReference>
<sequence length="420" mass="47140">LSVKQHFVHPQRTSIHKQTVVRAESEALRVSTTHISDPTQRDISVSRGTKTGRRNKSEYTKPEEAESVTHGGKAHRGSNSKGRELVLSDSKGDVEGEEFLSIDLQVEENDKGVGNNFANSWPPLVCCFGAAQNKFTPISARYMSADIRLSPESLQCNPAGLVRARGGPPSNVAIELARLGGRVAFMGKVGNDAYGRQMVITLNMNNVQTRGVRVDPSSSTSVSFMKLNHQDDKLGMTCIKPCAEDSLLSSEINMDILREARMFHFTSMALHTKSMQSTLLSTIKFSKKYGSAVFFDVNLPLPLWRPQDEVRRIIHEAWDYSNVIEVSKQELEFLLDKDYLKKKRTIRGRYRKTEPLSYYCHTREELSSLWHDDLKILFVNDGASLYYYTPTFDGSVPGFEDPCLTGFSYDRSASSDTFIA</sequence>
<dbReference type="OMA" id="AHSDREM"/>
<keyword evidence="2" id="KW-0808">Transferase</keyword>
<evidence type="ECO:0000256" key="3">
    <source>
        <dbReference type="ARBA" id="ARBA00022777"/>
    </source>
</evidence>
<organism evidence="6 7">
    <name type="scientific">Taxus chinensis</name>
    <name type="common">Chinese yew</name>
    <name type="synonym">Taxus wallichiana var. chinensis</name>
    <dbReference type="NCBI Taxonomy" id="29808"/>
    <lineage>
        <taxon>Eukaryota</taxon>
        <taxon>Viridiplantae</taxon>
        <taxon>Streptophyta</taxon>
        <taxon>Embryophyta</taxon>
        <taxon>Tracheophyta</taxon>
        <taxon>Spermatophyta</taxon>
        <taxon>Pinopsida</taxon>
        <taxon>Pinidae</taxon>
        <taxon>Conifers II</taxon>
        <taxon>Cupressales</taxon>
        <taxon>Taxaceae</taxon>
        <taxon>Taxus</taxon>
    </lineage>
</organism>
<evidence type="ECO:0000256" key="1">
    <source>
        <dbReference type="ARBA" id="ARBA00010688"/>
    </source>
</evidence>
<dbReference type="Gene3D" id="3.40.1190.20">
    <property type="match status" value="1"/>
</dbReference>
<gene>
    <name evidence="6" type="ORF">KI387_029818</name>
</gene>
<evidence type="ECO:0000313" key="6">
    <source>
        <dbReference type="EMBL" id="KAH9298136.1"/>
    </source>
</evidence>
<dbReference type="InterPro" id="IPR002173">
    <property type="entry name" value="Carboh/pur_kinase_PfkB_CS"/>
</dbReference>
<dbReference type="InterPro" id="IPR011611">
    <property type="entry name" value="PfkB_dom"/>
</dbReference>
<dbReference type="PANTHER" id="PTHR43085:SF10">
    <property type="entry name" value="FRUCTOKINASE-LIKE 1, CHLOROPLASTIC"/>
    <property type="match status" value="1"/>
</dbReference>
<accession>A0AA38FEI6</accession>
<dbReference type="PROSITE" id="PS00583">
    <property type="entry name" value="PFKB_KINASES_1"/>
    <property type="match status" value="1"/>
</dbReference>
<comment type="caution">
    <text evidence="6">The sequence shown here is derived from an EMBL/GenBank/DDBJ whole genome shotgun (WGS) entry which is preliminary data.</text>
</comment>
<dbReference type="SUPFAM" id="SSF53613">
    <property type="entry name" value="Ribokinase-like"/>
    <property type="match status" value="1"/>
</dbReference>
<dbReference type="GO" id="GO:0016301">
    <property type="term" value="F:kinase activity"/>
    <property type="evidence" value="ECO:0007669"/>
    <property type="project" value="UniProtKB-KW"/>
</dbReference>
<evidence type="ECO:0000259" key="5">
    <source>
        <dbReference type="Pfam" id="PF00294"/>
    </source>
</evidence>
<dbReference type="GO" id="GO:0042644">
    <property type="term" value="C:chloroplast nucleoid"/>
    <property type="evidence" value="ECO:0007669"/>
    <property type="project" value="TreeGrafter"/>
</dbReference>
<protein>
    <recommendedName>
        <fullName evidence="5">Carbohydrate kinase PfkB domain-containing protein</fullName>
    </recommendedName>
</protein>